<dbReference type="Gene3D" id="1.10.530.10">
    <property type="match status" value="1"/>
</dbReference>
<keyword evidence="1" id="KW-0732">Signal</keyword>
<evidence type="ECO:0000256" key="1">
    <source>
        <dbReference type="SAM" id="SignalP"/>
    </source>
</evidence>
<feature type="chain" id="PRO_5002054278" evidence="1">
    <location>
        <begin position="17"/>
        <end position="156"/>
    </location>
</feature>
<feature type="signal peptide" evidence="1">
    <location>
        <begin position="1"/>
        <end position="16"/>
    </location>
</feature>
<gene>
    <name evidence="2" type="primary">LYSC2_0</name>
    <name evidence="2" type="ORF">CM83_105827</name>
</gene>
<feature type="non-terminal residue" evidence="2">
    <location>
        <position position="156"/>
    </location>
</feature>
<reference evidence="2" key="2">
    <citation type="submission" date="2014-07" db="EMBL/GenBank/DDBJ databases">
        <authorList>
            <person name="Hull J."/>
        </authorList>
    </citation>
    <scope>NUCLEOTIDE SEQUENCE</scope>
</reference>
<evidence type="ECO:0000313" key="2">
    <source>
        <dbReference type="EMBL" id="JAG16949.1"/>
    </source>
</evidence>
<sequence>ATELFLICAILALCTGRIYDPCELAREIRMFYDTYISNDQIPLVICMAGYRHYNTSHQLVHRNGVVDYGIFGLNDSCMPARSLTDDFLFSDMSCLHHVFDSPDLIALYRRLCTHGLVNPVVCHASRYTATLLIPIHEHILDTTKGEEPMLSKELQR</sequence>
<organism evidence="2">
    <name type="scientific">Lygus hesperus</name>
    <name type="common">Western plant bug</name>
    <dbReference type="NCBI Taxonomy" id="30085"/>
    <lineage>
        <taxon>Eukaryota</taxon>
        <taxon>Metazoa</taxon>
        <taxon>Ecdysozoa</taxon>
        <taxon>Arthropoda</taxon>
        <taxon>Hexapoda</taxon>
        <taxon>Insecta</taxon>
        <taxon>Pterygota</taxon>
        <taxon>Neoptera</taxon>
        <taxon>Paraneoptera</taxon>
        <taxon>Hemiptera</taxon>
        <taxon>Heteroptera</taxon>
        <taxon>Panheteroptera</taxon>
        <taxon>Cimicomorpha</taxon>
        <taxon>Miridae</taxon>
        <taxon>Mirini</taxon>
        <taxon>Lygus</taxon>
    </lineage>
</organism>
<accession>A0A0A9XAB6</accession>
<dbReference type="InterPro" id="IPR023346">
    <property type="entry name" value="Lysozyme-like_dom_sf"/>
</dbReference>
<dbReference type="AlphaFoldDB" id="A0A0A9XAB6"/>
<name>A0A0A9XAB6_LYGHE</name>
<dbReference type="SUPFAM" id="SSF53955">
    <property type="entry name" value="Lysozyme-like"/>
    <property type="match status" value="1"/>
</dbReference>
<protein>
    <submittedName>
        <fullName evidence="2">Lysozyme C II</fullName>
    </submittedName>
</protein>
<reference evidence="2" key="1">
    <citation type="journal article" date="2014" name="PLoS ONE">
        <title>Transcriptome-Based Identification of ABC Transporters in the Western Tarnished Plant Bug Lygus hesperus.</title>
        <authorList>
            <person name="Hull J.J."/>
            <person name="Chaney K."/>
            <person name="Geib S.M."/>
            <person name="Fabrick J.A."/>
            <person name="Brent C.S."/>
            <person name="Walsh D."/>
            <person name="Lavine L.C."/>
        </authorList>
    </citation>
    <scope>NUCLEOTIDE SEQUENCE</scope>
</reference>
<proteinExistence type="predicted"/>
<feature type="non-terminal residue" evidence="2">
    <location>
        <position position="1"/>
    </location>
</feature>
<dbReference type="EMBL" id="GBHO01026655">
    <property type="protein sequence ID" value="JAG16949.1"/>
    <property type="molecule type" value="Transcribed_RNA"/>
</dbReference>